<feature type="non-terminal residue" evidence="8">
    <location>
        <position position="56"/>
    </location>
</feature>
<comment type="caution">
    <text evidence="8">The sequence shown here is derived from an EMBL/GenBank/DDBJ whole genome shotgun (WGS) entry which is preliminary data.</text>
</comment>
<dbReference type="Pfam" id="PF06817">
    <property type="entry name" value="RVT_thumb"/>
    <property type="match status" value="1"/>
</dbReference>
<protein>
    <submittedName>
        <fullName evidence="8">POK18 protein</fullName>
    </submittedName>
</protein>
<dbReference type="PANTHER" id="PTHR41694">
    <property type="entry name" value="ENDOGENOUS RETROVIRUS GROUP K MEMBER POL PROTEIN"/>
    <property type="match status" value="1"/>
</dbReference>
<keyword evidence="4" id="KW-0255">Endonuclease</keyword>
<keyword evidence="9" id="KW-1185">Reference proteome</keyword>
<reference evidence="8 9" key="1">
    <citation type="submission" date="2019-09" db="EMBL/GenBank/DDBJ databases">
        <title>Bird 10,000 Genomes (B10K) Project - Family phase.</title>
        <authorList>
            <person name="Zhang G."/>
        </authorList>
    </citation>
    <scope>NUCLEOTIDE SEQUENCE [LARGE SCALE GENOMIC DNA]</scope>
    <source>
        <strain evidence="8">B10K-DU-001-78</strain>
        <tissue evidence="8">Muscle</tissue>
    </source>
</reference>
<gene>
    <name evidence="8" type="primary">Ervk18_0</name>
    <name evidence="8" type="ORF">INDMAC_R14814</name>
</gene>
<organism evidence="8 9">
    <name type="scientific">Indicator maculatus</name>
    <name type="common">spotted honeyguide</name>
    <dbReference type="NCBI Taxonomy" id="545262"/>
    <lineage>
        <taxon>Eukaryota</taxon>
        <taxon>Metazoa</taxon>
        <taxon>Chordata</taxon>
        <taxon>Craniata</taxon>
        <taxon>Vertebrata</taxon>
        <taxon>Euteleostomi</taxon>
        <taxon>Archelosauria</taxon>
        <taxon>Archosauria</taxon>
        <taxon>Dinosauria</taxon>
        <taxon>Saurischia</taxon>
        <taxon>Theropoda</taxon>
        <taxon>Coelurosauria</taxon>
        <taxon>Aves</taxon>
        <taxon>Neognathae</taxon>
        <taxon>Neoaves</taxon>
        <taxon>Telluraves</taxon>
        <taxon>Coraciimorphae</taxon>
        <taxon>Piciformes</taxon>
        <taxon>Indicatoridae</taxon>
        <taxon>Indicator</taxon>
    </lineage>
</organism>
<feature type="domain" description="Reverse transcriptase thumb" evidence="7">
    <location>
        <begin position="16"/>
        <end position="56"/>
    </location>
</feature>
<feature type="non-terminal residue" evidence="8">
    <location>
        <position position="1"/>
    </location>
</feature>
<dbReference type="EMBL" id="VXBD01002418">
    <property type="protein sequence ID" value="NXN08316.1"/>
    <property type="molecule type" value="Genomic_DNA"/>
</dbReference>
<evidence type="ECO:0000259" key="7">
    <source>
        <dbReference type="Pfam" id="PF06817"/>
    </source>
</evidence>
<keyword evidence="6" id="KW-0695">RNA-directed DNA polymerase</keyword>
<accession>A0A7L1G503</accession>
<dbReference type="InterPro" id="IPR010661">
    <property type="entry name" value="RVT_thumb"/>
</dbReference>
<sequence>PWKYLGWKILDQTIEPQNIQLKMNVKNLNDLQKFLGTINWICPYIEISNAELTPLF</sequence>
<name>A0A7L1G503_9PICI</name>
<dbReference type="Proteomes" id="UP000557230">
    <property type="component" value="Unassembled WGS sequence"/>
</dbReference>
<dbReference type="OrthoDB" id="6773263at2759"/>
<dbReference type="GO" id="GO:0003964">
    <property type="term" value="F:RNA-directed DNA polymerase activity"/>
    <property type="evidence" value="ECO:0007669"/>
    <property type="project" value="UniProtKB-KW"/>
</dbReference>
<evidence type="ECO:0000256" key="4">
    <source>
        <dbReference type="ARBA" id="ARBA00022759"/>
    </source>
</evidence>
<keyword evidence="3" id="KW-0540">Nuclease</keyword>
<dbReference type="InterPro" id="IPR043502">
    <property type="entry name" value="DNA/RNA_pol_sf"/>
</dbReference>
<evidence type="ECO:0000313" key="8">
    <source>
        <dbReference type="EMBL" id="NXN08316.1"/>
    </source>
</evidence>
<dbReference type="Gene3D" id="3.30.70.270">
    <property type="match status" value="1"/>
</dbReference>
<evidence type="ECO:0000256" key="1">
    <source>
        <dbReference type="ARBA" id="ARBA00022679"/>
    </source>
</evidence>
<evidence type="ECO:0000313" key="9">
    <source>
        <dbReference type="Proteomes" id="UP000557230"/>
    </source>
</evidence>
<proteinExistence type="predicted"/>
<dbReference type="GO" id="GO:0035613">
    <property type="term" value="F:RNA stem-loop binding"/>
    <property type="evidence" value="ECO:0007669"/>
    <property type="project" value="TreeGrafter"/>
</dbReference>
<evidence type="ECO:0000256" key="6">
    <source>
        <dbReference type="ARBA" id="ARBA00022918"/>
    </source>
</evidence>
<dbReference type="SUPFAM" id="SSF56672">
    <property type="entry name" value="DNA/RNA polymerases"/>
    <property type="match status" value="1"/>
</dbReference>
<evidence type="ECO:0000256" key="3">
    <source>
        <dbReference type="ARBA" id="ARBA00022722"/>
    </source>
</evidence>
<evidence type="ECO:0000256" key="2">
    <source>
        <dbReference type="ARBA" id="ARBA00022695"/>
    </source>
</evidence>
<evidence type="ECO:0000256" key="5">
    <source>
        <dbReference type="ARBA" id="ARBA00022801"/>
    </source>
</evidence>
<dbReference type="PANTHER" id="PTHR41694:SF3">
    <property type="entry name" value="RNA-DIRECTED DNA POLYMERASE-RELATED"/>
    <property type="match status" value="1"/>
</dbReference>
<keyword evidence="5" id="KW-0378">Hydrolase</keyword>
<keyword evidence="1" id="KW-0808">Transferase</keyword>
<keyword evidence="2" id="KW-0548">Nucleotidyltransferase</keyword>
<dbReference type="GO" id="GO:0004519">
    <property type="term" value="F:endonuclease activity"/>
    <property type="evidence" value="ECO:0007669"/>
    <property type="project" value="UniProtKB-KW"/>
</dbReference>
<dbReference type="InterPro" id="IPR043128">
    <property type="entry name" value="Rev_trsase/Diguanyl_cyclase"/>
</dbReference>
<dbReference type="AlphaFoldDB" id="A0A7L1G503"/>
<dbReference type="GO" id="GO:0016787">
    <property type="term" value="F:hydrolase activity"/>
    <property type="evidence" value="ECO:0007669"/>
    <property type="project" value="UniProtKB-KW"/>
</dbReference>